<evidence type="ECO:0000313" key="4">
    <source>
        <dbReference type="EMBL" id="KAH7268115.1"/>
    </source>
</evidence>
<organism evidence="4 5">
    <name type="scientific">Fusarium solani</name>
    <name type="common">Filamentous fungus</name>
    <dbReference type="NCBI Taxonomy" id="169388"/>
    <lineage>
        <taxon>Eukaryota</taxon>
        <taxon>Fungi</taxon>
        <taxon>Dikarya</taxon>
        <taxon>Ascomycota</taxon>
        <taxon>Pezizomycotina</taxon>
        <taxon>Sordariomycetes</taxon>
        <taxon>Hypocreomycetidae</taxon>
        <taxon>Hypocreales</taxon>
        <taxon>Nectriaceae</taxon>
        <taxon>Fusarium</taxon>
        <taxon>Fusarium solani species complex</taxon>
    </lineage>
</organism>
<dbReference type="PANTHER" id="PTHR33657:SF8">
    <property type="entry name" value="DOMAIN PROTEIN, PUTATIVE (AFU_ORTHOLOGUE AFUA_5G00600)-RELATED"/>
    <property type="match status" value="1"/>
</dbReference>
<gene>
    <name evidence="4" type="ORF">B0J15DRAFT_486405</name>
</gene>
<dbReference type="AlphaFoldDB" id="A0A9P9KTH2"/>
<feature type="chain" id="PRO_5040270123" evidence="3">
    <location>
        <begin position="17"/>
        <end position="259"/>
    </location>
</feature>
<dbReference type="InterPro" id="IPR008701">
    <property type="entry name" value="NPP1"/>
</dbReference>
<keyword evidence="2" id="KW-0843">Virulence</keyword>
<evidence type="ECO:0000313" key="5">
    <source>
        <dbReference type="Proteomes" id="UP000736672"/>
    </source>
</evidence>
<accession>A0A9P9KTH2</accession>
<dbReference type="PANTHER" id="PTHR33657">
    <property type="entry name" value="DOMAIN PROTEIN, PUTATIVE (AFU_ORTHOLOGUE AFUA_5G00600)-RELATED"/>
    <property type="match status" value="1"/>
</dbReference>
<evidence type="ECO:0000256" key="2">
    <source>
        <dbReference type="ARBA" id="ARBA00023026"/>
    </source>
</evidence>
<dbReference type="Proteomes" id="UP000736672">
    <property type="component" value="Unassembled WGS sequence"/>
</dbReference>
<feature type="signal peptide" evidence="3">
    <location>
        <begin position="1"/>
        <end position="16"/>
    </location>
</feature>
<evidence type="ECO:0000256" key="3">
    <source>
        <dbReference type="SAM" id="SignalP"/>
    </source>
</evidence>
<name>A0A9P9KTH2_FUSSL</name>
<comment type="similarity">
    <text evidence="1">Belongs to the Necrosis inducing protein (NPP1) family.</text>
</comment>
<evidence type="ECO:0000256" key="1">
    <source>
        <dbReference type="ARBA" id="ARBA00009520"/>
    </source>
</evidence>
<reference evidence="4" key="1">
    <citation type="journal article" date="2021" name="Nat. Commun.">
        <title>Genetic determinants of endophytism in the Arabidopsis root mycobiome.</title>
        <authorList>
            <person name="Mesny F."/>
            <person name="Miyauchi S."/>
            <person name="Thiergart T."/>
            <person name="Pickel B."/>
            <person name="Atanasova L."/>
            <person name="Karlsson M."/>
            <person name="Huettel B."/>
            <person name="Barry K.W."/>
            <person name="Haridas S."/>
            <person name="Chen C."/>
            <person name="Bauer D."/>
            <person name="Andreopoulos W."/>
            <person name="Pangilinan J."/>
            <person name="LaButti K."/>
            <person name="Riley R."/>
            <person name="Lipzen A."/>
            <person name="Clum A."/>
            <person name="Drula E."/>
            <person name="Henrissat B."/>
            <person name="Kohler A."/>
            <person name="Grigoriev I.V."/>
            <person name="Martin F.M."/>
            <person name="Hacquard S."/>
        </authorList>
    </citation>
    <scope>NUCLEOTIDE SEQUENCE</scope>
    <source>
        <strain evidence="4">FSSC 5 MPI-SDFR-AT-0091</strain>
    </source>
</reference>
<sequence>MHFMHFLSLALAGAMASPAPTDAVHANLHKRAQERNHDSIQPIASNWAQDAVGRALKQYQPSLLSVEGCWAFPAVDQEGNWSGGLKPSGGKTGGCSRSTGQTYARGAWHREKFGMMYCWYFPKDQTDSPIPRGHRHDWECAIVWISNPDRPQLQGISTSAHGGWKRWDKVNPWNVRGNAFKVKYFQDIKVLGTHSLDITGDDGGGFAPLIQYELLPAAARNSLNTVNWESATFMMKDPLFRKNLEAAYPFAKNGPCKQC</sequence>
<dbReference type="OrthoDB" id="4972648at2759"/>
<dbReference type="Pfam" id="PF05630">
    <property type="entry name" value="NPP1"/>
    <property type="match status" value="1"/>
</dbReference>
<keyword evidence="5" id="KW-1185">Reference proteome</keyword>
<comment type="caution">
    <text evidence="4">The sequence shown here is derived from an EMBL/GenBank/DDBJ whole genome shotgun (WGS) entry which is preliminary data.</text>
</comment>
<dbReference type="EMBL" id="JAGTJS010000005">
    <property type="protein sequence ID" value="KAH7268115.1"/>
    <property type="molecule type" value="Genomic_DNA"/>
</dbReference>
<keyword evidence="3" id="KW-0732">Signal</keyword>
<protein>
    <submittedName>
        <fullName evidence="4">Necrosis inducing protein-domain-containing protein</fullName>
    </submittedName>
</protein>
<proteinExistence type="inferred from homology"/>